<keyword evidence="8 11" id="KW-0472">Membrane</keyword>
<evidence type="ECO:0000256" key="8">
    <source>
        <dbReference type="ARBA" id="ARBA00023136"/>
    </source>
</evidence>
<keyword evidence="6 14" id="KW-0732">Signal</keyword>
<dbReference type="InterPro" id="IPR000531">
    <property type="entry name" value="Beta-barrel_TonB"/>
</dbReference>
<dbReference type="Gene3D" id="2.40.170.20">
    <property type="entry name" value="TonB-dependent receptor, beta-barrel domain"/>
    <property type="match status" value="1"/>
</dbReference>
<evidence type="ECO:0000259" key="15">
    <source>
        <dbReference type="Pfam" id="PF00593"/>
    </source>
</evidence>
<comment type="similarity">
    <text evidence="2 11 12">Belongs to the TonB-dependent receptor family.</text>
</comment>
<dbReference type="PANTHER" id="PTHR30069:SF29">
    <property type="entry name" value="HEMOGLOBIN AND HEMOGLOBIN-HAPTOGLOBIN-BINDING PROTEIN 1-RELATED"/>
    <property type="match status" value="1"/>
</dbReference>
<keyword evidence="9 17" id="KW-0675">Receptor</keyword>
<protein>
    <submittedName>
        <fullName evidence="17">Iron complex outermembrane receptor protein</fullName>
    </submittedName>
</protein>
<feature type="chain" id="PRO_5047454576" evidence="14">
    <location>
        <begin position="17"/>
        <end position="762"/>
    </location>
</feature>
<dbReference type="SUPFAM" id="SSF56935">
    <property type="entry name" value="Porins"/>
    <property type="match status" value="1"/>
</dbReference>
<dbReference type="Proteomes" id="UP001180825">
    <property type="component" value="Unassembled WGS sequence"/>
</dbReference>
<keyword evidence="10 11" id="KW-0998">Cell outer membrane</keyword>
<dbReference type="EMBL" id="JAVDXV010000001">
    <property type="protein sequence ID" value="MDR7331238.1"/>
    <property type="molecule type" value="Genomic_DNA"/>
</dbReference>
<evidence type="ECO:0000256" key="11">
    <source>
        <dbReference type="PROSITE-ProRule" id="PRU01360"/>
    </source>
</evidence>
<evidence type="ECO:0000256" key="7">
    <source>
        <dbReference type="ARBA" id="ARBA00023077"/>
    </source>
</evidence>
<name>A0ABU2A221_9BURK</name>
<keyword evidence="3 11" id="KW-0813">Transport</keyword>
<evidence type="ECO:0000256" key="13">
    <source>
        <dbReference type="SAM" id="MobiDB-lite"/>
    </source>
</evidence>
<evidence type="ECO:0000256" key="12">
    <source>
        <dbReference type="RuleBase" id="RU003357"/>
    </source>
</evidence>
<evidence type="ECO:0000256" key="10">
    <source>
        <dbReference type="ARBA" id="ARBA00023237"/>
    </source>
</evidence>
<evidence type="ECO:0000256" key="5">
    <source>
        <dbReference type="ARBA" id="ARBA00022692"/>
    </source>
</evidence>
<feature type="domain" description="TonB-dependent receptor plug" evidence="16">
    <location>
        <begin position="61"/>
        <end position="159"/>
    </location>
</feature>
<feature type="signal peptide" evidence="14">
    <location>
        <begin position="1"/>
        <end position="16"/>
    </location>
</feature>
<dbReference type="Pfam" id="PF00593">
    <property type="entry name" value="TonB_dep_Rec_b-barrel"/>
    <property type="match status" value="1"/>
</dbReference>
<sequence length="762" mass="84293">MTVLCVALLLAMPALAQEPQTPAKKADEKAQVKPNEKPDAKTEKLDRVDISGNASDDEARRASTAAKMVIGREELMRYGDSSVSELMKRLPGVTTGGVAGRGGDIRMRGLAGGYTQILVNGERMPPGMSLETLPPEQVERIEVLRAPTAEFGARAIAGTVNIVLRQAPPKLVNELRLGLATENGNVRPSFNWSRNDKLDDKGTTTYNLTVNAQQSDFSNEGRGRSEIHDLRNGLDSVIETRSSNENKNRSLNISGRLQWKPSNRELLAISPFLSAGRGDGQGSYERTITPAPLPGDPLSRFDRSSNRFTNRFSGGGLNGQWNTGIGKEGKLESSAMLGRFSNVFGNSTQEFKGAQPVHSRQDNGDMRNGNWSLRSKFSQPLMDEHSFVAGVETEGRRMRQQRSCMEDGQSCDYLLDFGDQLDAGSRRVAVYAQDDWSVGKQWSFYAGLRWEAITTESTAKNYVVSNTSRVLTPLFHALYKFSNDPKKSRDQIRLSLTRSYRSPELNDVIARPYVNSLYPCPTGQRCQATNEFIYSDFAGNPQLQPELATGLDLAYEQYLSKGGVLSANLFVRRISNLVRRLTVLETGVEWSDAPRWVSRPRNIGTAISSGLELEAKFRLDQFVDGALPINVRSNLSLYKSSVDDIPGPHNRLAQQPRFTANLGGDYRLKSLPLSLGASLNYTPVNTLQSTREAATRSSKKQVLDGYASWNFDINTALRLSATNAAPQDFSNDTFTAAPEKTVATRNWGKTYTVWTLRLEMKL</sequence>
<evidence type="ECO:0000313" key="17">
    <source>
        <dbReference type="EMBL" id="MDR7331238.1"/>
    </source>
</evidence>
<dbReference type="CDD" id="cd01347">
    <property type="entry name" value="ligand_gated_channel"/>
    <property type="match status" value="1"/>
</dbReference>
<evidence type="ECO:0000313" key="18">
    <source>
        <dbReference type="Proteomes" id="UP001180825"/>
    </source>
</evidence>
<dbReference type="RefSeq" id="WP_310324111.1">
    <property type="nucleotide sequence ID" value="NZ_JAVDXV010000001.1"/>
</dbReference>
<reference evidence="17 18" key="1">
    <citation type="submission" date="2023-07" db="EMBL/GenBank/DDBJ databases">
        <title>Sorghum-associated microbial communities from plants grown in Nebraska, USA.</title>
        <authorList>
            <person name="Schachtman D."/>
        </authorList>
    </citation>
    <scope>NUCLEOTIDE SEQUENCE [LARGE SCALE GENOMIC DNA]</scope>
    <source>
        <strain evidence="17 18">BE316</strain>
    </source>
</reference>
<evidence type="ECO:0000256" key="4">
    <source>
        <dbReference type="ARBA" id="ARBA00022452"/>
    </source>
</evidence>
<evidence type="ECO:0000256" key="1">
    <source>
        <dbReference type="ARBA" id="ARBA00004571"/>
    </source>
</evidence>
<dbReference type="InterPro" id="IPR012910">
    <property type="entry name" value="Plug_dom"/>
</dbReference>
<feature type="region of interest" description="Disordered" evidence="13">
    <location>
        <begin position="19"/>
        <end position="44"/>
    </location>
</feature>
<organism evidence="17 18">
    <name type="scientific">Roseateles asaccharophilus</name>
    <dbReference type="NCBI Taxonomy" id="582607"/>
    <lineage>
        <taxon>Bacteria</taxon>
        <taxon>Pseudomonadati</taxon>
        <taxon>Pseudomonadota</taxon>
        <taxon>Betaproteobacteria</taxon>
        <taxon>Burkholderiales</taxon>
        <taxon>Sphaerotilaceae</taxon>
        <taxon>Roseateles</taxon>
    </lineage>
</organism>
<feature type="compositionally biased region" description="Basic and acidic residues" evidence="13">
    <location>
        <begin position="24"/>
        <end position="44"/>
    </location>
</feature>
<comment type="caution">
    <text evidence="17">The sequence shown here is derived from an EMBL/GenBank/DDBJ whole genome shotgun (WGS) entry which is preliminary data.</text>
</comment>
<dbReference type="Gene3D" id="2.170.130.10">
    <property type="entry name" value="TonB-dependent receptor, plug domain"/>
    <property type="match status" value="1"/>
</dbReference>
<keyword evidence="7 12" id="KW-0798">TonB box</keyword>
<evidence type="ECO:0000256" key="3">
    <source>
        <dbReference type="ARBA" id="ARBA00022448"/>
    </source>
</evidence>
<dbReference type="PROSITE" id="PS52016">
    <property type="entry name" value="TONB_DEPENDENT_REC_3"/>
    <property type="match status" value="1"/>
</dbReference>
<feature type="domain" description="TonB-dependent receptor-like beta-barrel" evidence="15">
    <location>
        <begin position="285"/>
        <end position="723"/>
    </location>
</feature>
<dbReference type="Pfam" id="PF07715">
    <property type="entry name" value="Plug"/>
    <property type="match status" value="1"/>
</dbReference>
<evidence type="ECO:0000256" key="9">
    <source>
        <dbReference type="ARBA" id="ARBA00023170"/>
    </source>
</evidence>
<keyword evidence="18" id="KW-1185">Reference proteome</keyword>
<dbReference type="InterPro" id="IPR039426">
    <property type="entry name" value="TonB-dep_rcpt-like"/>
</dbReference>
<evidence type="ECO:0000256" key="6">
    <source>
        <dbReference type="ARBA" id="ARBA00022729"/>
    </source>
</evidence>
<dbReference type="PANTHER" id="PTHR30069">
    <property type="entry name" value="TONB-DEPENDENT OUTER MEMBRANE RECEPTOR"/>
    <property type="match status" value="1"/>
</dbReference>
<keyword evidence="4 11" id="KW-1134">Transmembrane beta strand</keyword>
<gene>
    <name evidence="17" type="ORF">J2X21_000350</name>
</gene>
<proteinExistence type="inferred from homology"/>
<dbReference type="InterPro" id="IPR036942">
    <property type="entry name" value="Beta-barrel_TonB_sf"/>
</dbReference>
<keyword evidence="5 11" id="KW-0812">Transmembrane</keyword>
<dbReference type="InterPro" id="IPR037066">
    <property type="entry name" value="Plug_dom_sf"/>
</dbReference>
<evidence type="ECO:0000256" key="2">
    <source>
        <dbReference type="ARBA" id="ARBA00009810"/>
    </source>
</evidence>
<comment type="subcellular location">
    <subcellularLocation>
        <location evidence="1 11">Cell outer membrane</location>
        <topology evidence="1 11">Multi-pass membrane protein</topology>
    </subcellularLocation>
</comment>
<accession>A0ABU2A221</accession>
<evidence type="ECO:0000259" key="16">
    <source>
        <dbReference type="Pfam" id="PF07715"/>
    </source>
</evidence>
<evidence type="ECO:0000256" key="14">
    <source>
        <dbReference type="SAM" id="SignalP"/>
    </source>
</evidence>